<dbReference type="Proteomes" id="UP000571554">
    <property type="component" value="Unassembled WGS sequence"/>
</dbReference>
<name>A0A7W9WX02_9BURK</name>
<sequence>MDRVRKSRFFISECPSEPVFVLDGIASEWLFASGFWTRINRLMGTMYDQYEEDEAAPANLDQIAAQMCCEIRELEAREEEMIRFRCGWFSTGEAHTLETPRATLVAQLVSLQSFLERMAASGTTLELSL</sequence>
<gene>
    <name evidence="1" type="ORF">F4827_007053</name>
</gene>
<dbReference type="RefSeq" id="WP_183733658.1">
    <property type="nucleotide sequence ID" value="NZ_JACHBW010000045.1"/>
</dbReference>
<dbReference type="EMBL" id="JACHBW010000045">
    <property type="protein sequence ID" value="MBB6107171.1"/>
    <property type="molecule type" value="Genomic_DNA"/>
</dbReference>
<proteinExistence type="predicted"/>
<keyword evidence="2" id="KW-1185">Reference proteome</keyword>
<evidence type="ECO:0000313" key="1">
    <source>
        <dbReference type="EMBL" id="MBB6107171.1"/>
    </source>
</evidence>
<comment type="caution">
    <text evidence="1">The sequence shown here is derived from an EMBL/GenBank/DDBJ whole genome shotgun (WGS) entry which is preliminary data.</text>
</comment>
<reference evidence="1 2" key="1">
    <citation type="submission" date="2020-08" db="EMBL/GenBank/DDBJ databases">
        <title>Above-ground endophytic microbial communities from plants in different locations in the United States.</title>
        <authorList>
            <person name="Frank C."/>
        </authorList>
    </citation>
    <scope>NUCLEOTIDE SEQUENCE [LARGE SCALE GENOMIC DNA]</scope>
    <source>
        <strain evidence="1 2">WP4_2_2</strain>
    </source>
</reference>
<organism evidence="1 2">
    <name type="scientific">Paraburkholderia bannensis</name>
    <dbReference type="NCBI Taxonomy" id="765414"/>
    <lineage>
        <taxon>Bacteria</taxon>
        <taxon>Pseudomonadati</taxon>
        <taxon>Pseudomonadota</taxon>
        <taxon>Betaproteobacteria</taxon>
        <taxon>Burkholderiales</taxon>
        <taxon>Burkholderiaceae</taxon>
        <taxon>Paraburkholderia</taxon>
    </lineage>
</organism>
<evidence type="ECO:0000313" key="2">
    <source>
        <dbReference type="Proteomes" id="UP000571554"/>
    </source>
</evidence>
<dbReference type="AlphaFoldDB" id="A0A7W9WX02"/>
<accession>A0A7W9WX02</accession>
<protein>
    <submittedName>
        <fullName evidence="1">Uncharacterized protein</fullName>
    </submittedName>
</protein>